<dbReference type="AlphaFoldDB" id="A0A6H5H1D8"/>
<feature type="compositionally biased region" description="Acidic residues" evidence="1">
    <location>
        <begin position="182"/>
        <end position="211"/>
    </location>
</feature>
<dbReference type="PROSITE" id="PS50195">
    <property type="entry name" value="PX"/>
    <property type="match status" value="1"/>
</dbReference>
<evidence type="ECO:0000313" key="3">
    <source>
        <dbReference type="EMBL" id="CAB0009272.1"/>
    </source>
</evidence>
<protein>
    <recommendedName>
        <fullName evidence="2">PX domain-containing protein</fullName>
    </recommendedName>
</protein>
<dbReference type="SUPFAM" id="SSF64268">
    <property type="entry name" value="PX domain"/>
    <property type="match status" value="1"/>
</dbReference>
<dbReference type="Pfam" id="PF00787">
    <property type="entry name" value="PX"/>
    <property type="match status" value="1"/>
</dbReference>
<dbReference type="InterPro" id="IPR036871">
    <property type="entry name" value="PX_dom_sf"/>
</dbReference>
<feature type="domain" description="PX" evidence="2">
    <location>
        <begin position="41"/>
        <end position="204"/>
    </location>
</feature>
<dbReference type="Proteomes" id="UP000479000">
    <property type="component" value="Unassembled WGS sequence"/>
</dbReference>
<gene>
    <name evidence="3" type="ORF">NTEN_LOCUS14432</name>
</gene>
<feature type="compositionally biased region" description="Basic residues" evidence="1">
    <location>
        <begin position="161"/>
        <end position="176"/>
    </location>
</feature>
<dbReference type="Gene3D" id="3.30.1520.10">
    <property type="entry name" value="Phox-like domain"/>
    <property type="match status" value="1"/>
</dbReference>
<keyword evidence="4" id="KW-1185">Reference proteome</keyword>
<dbReference type="InterPro" id="IPR001683">
    <property type="entry name" value="PX_dom"/>
</dbReference>
<feature type="region of interest" description="Disordered" evidence="1">
    <location>
        <begin position="156"/>
        <end position="226"/>
    </location>
</feature>
<evidence type="ECO:0000313" key="4">
    <source>
        <dbReference type="Proteomes" id="UP000479000"/>
    </source>
</evidence>
<name>A0A6H5H1D8_9HEMI</name>
<dbReference type="PANTHER" id="PTHR47194:SF3">
    <property type="entry name" value="SORTING NEXIN 29"/>
    <property type="match status" value="1"/>
</dbReference>
<dbReference type="GO" id="GO:0035091">
    <property type="term" value="F:phosphatidylinositol binding"/>
    <property type="evidence" value="ECO:0007669"/>
    <property type="project" value="InterPro"/>
</dbReference>
<evidence type="ECO:0000259" key="2">
    <source>
        <dbReference type="PROSITE" id="PS50195"/>
    </source>
</evidence>
<proteinExistence type="predicted"/>
<dbReference type="OrthoDB" id="93876at2759"/>
<dbReference type="PANTHER" id="PTHR47194">
    <property type="entry name" value="SORTING NEXIN-29-RELATED"/>
    <property type="match status" value="1"/>
</dbReference>
<dbReference type="EMBL" id="CADCXU010021639">
    <property type="protein sequence ID" value="CAB0009272.1"/>
    <property type="molecule type" value="Genomic_DNA"/>
</dbReference>
<accession>A0A6H5H1D8</accession>
<sequence>MELNDRLQRNMISKDVIIKRLYLELEALRGPLGPSEIDISAEMVSLWVPSVFMSGSPRSHHVYQIHIRAGAEEWNVYRRYSEFYDLHKDSKKQYPVISAFQFPPKKTIGNKGVSRNAIQNVAEQNFHCCQQPTIRWFMTYAPSSTPGVTSILTSTVNKENRKTKKRRKRMRKLKMSMKREEEENERAEEEEEVEEALEEDEGAEEALEDQESGGGGGVGRRRRCGE</sequence>
<reference evidence="3 4" key="1">
    <citation type="submission" date="2020-02" db="EMBL/GenBank/DDBJ databases">
        <authorList>
            <person name="Ferguson B K."/>
        </authorList>
    </citation>
    <scope>NUCLEOTIDE SEQUENCE [LARGE SCALE GENOMIC DNA]</scope>
</reference>
<evidence type="ECO:0000256" key="1">
    <source>
        <dbReference type="SAM" id="MobiDB-lite"/>
    </source>
</evidence>
<organism evidence="3 4">
    <name type="scientific">Nesidiocoris tenuis</name>
    <dbReference type="NCBI Taxonomy" id="355587"/>
    <lineage>
        <taxon>Eukaryota</taxon>
        <taxon>Metazoa</taxon>
        <taxon>Ecdysozoa</taxon>
        <taxon>Arthropoda</taxon>
        <taxon>Hexapoda</taxon>
        <taxon>Insecta</taxon>
        <taxon>Pterygota</taxon>
        <taxon>Neoptera</taxon>
        <taxon>Paraneoptera</taxon>
        <taxon>Hemiptera</taxon>
        <taxon>Heteroptera</taxon>
        <taxon>Panheteroptera</taxon>
        <taxon>Cimicomorpha</taxon>
        <taxon>Miridae</taxon>
        <taxon>Dicyphina</taxon>
        <taxon>Nesidiocoris</taxon>
    </lineage>
</organism>